<dbReference type="PANTHER" id="PTHR36922">
    <property type="entry name" value="BLL2446 PROTEIN"/>
    <property type="match status" value="1"/>
</dbReference>
<gene>
    <name evidence="1" type="ORF">H6P80_15370</name>
</gene>
<dbReference type="PANTHER" id="PTHR36922:SF1">
    <property type="entry name" value="DUF1993 DOMAIN-CONTAINING PROTEIN"/>
    <property type="match status" value="1"/>
</dbReference>
<dbReference type="Gene3D" id="1.20.120.450">
    <property type="entry name" value="dinb family like domain"/>
    <property type="match status" value="1"/>
</dbReference>
<dbReference type="RefSeq" id="WP_185802300.1">
    <property type="nucleotide sequence ID" value="NZ_JACJVJ010000003.1"/>
</dbReference>
<dbReference type="InterPro" id="IPR018531">
    <property type="entry name" value="DUF1993"/>
</dbReference>
<evidence type="ECO:0000313" key="2">
    <source>
        <dbReference type="Proteomes" id="UP000564378"/>
    </source>
</evidence>
<accession>A0A842I2M2</accession>
<dbReference type="EMBL" id="JACJVJ010000003">
    <property type="protein sequence ID" value="MBC2779003.1"/>
    <property type="molecule type" value="Genomic_DNA"/>
</dbReference>
<dbReference type="InterPro" id="IPR034660">
    <property type="entry name" value="DinB/YfiT-like"/>
</dbReference>
<keyword evidence="2" id="KW-1185">Reference proteome</keyword>
<protein>
    <submittedName>
        <fullName evidence="1">DUF1993 domain-containing protein</fullName>
    </submittedName>
</protein>
<sequence length="175" mass="18735">MALSLYDAIIPGNLQIIGAVSGLVDKAEAFGAETGRSEADMLQAKLAEDMLPFAYQVKSVAEHSLGAIEAVRTGNYSPDLAPPPASYADLRAKLDKAASALVALDPAEVDGFIGNDMQFSFRETVIPFTAENFLLSFSQPNFYFHATTAYDVLRAEGVALGKRDFLGQLRIKTAG</sequence>
<evidence type="ECO:0000313" key="1">
    <source>
        <dbReference type="EMBL" id="MBC2779003.1"/>
    </source>
</evidence>
<proteinExistence type="predicted"/>
<comment type="caution">
    <text evidence="1">The sequence shown here is derived from an EMBL/GenBank/DDBJ whole genome shotgun (WGS) entry which is preliminary data.</text>
</comment>
<dbReference type="SUPFAM" id="SSF109854">
    <property type="entry name" value="DinB/YfiT-like putative metalloenzymes"/>
    <property type="match status" value="1"/>
</dbReference>
<dbReference type="Proteomes" id="UP000564378">
    <property type="component" value="Unassembled WGS sequence"/>
</dbReference>
<dbReference type="AlphaFoldDB" id="A0A842I2M2"/>
<name>A0A842I2M2_9SPHN</name>
<dbReference type="Pfam" id="PF09351">
    <property type="entry name" value="DUF1993"/>
    <property type="match status" value="1"/>
</dbReference>
<reference evidence="1 2" key="1">
    <citation type="submission" date="2020-08" db="EMBL/GenBank/DDBJ databases">
        <title>Draft genome sequence of Parasphingopyxis sp. GrpM-11.</title>
        <authorList>
            <person name="Oh J."/>
            <person name="Roh D.-H."/>
        </authorList>
    </citation>
    <scope>NUCLEOTIDE SEQUENCE [LARGE SCALE GENOMIC DNA]</scope>
    <source>
        <strain evidence="1 2">GrpM-11</strain>
    </source>
</reference>
<organism evidence="1 2">
    <name type="scientific">Parasphingopyxis marina</name>
    <dbReference type="NCBI Taxonomy" id="2761622"/>
    <lineage>
        <taxon>Bacteria</taxon>
        <taxon>Pseudomonadati</taxon>
        <taxon>Pseudomonadota</taxon>
        <taxon>Alphaproteobacteria</taxon>
        <taxon>Sphingomonadales</taxon>
        <taxon>Sphingomonadaceae</taxon>
        <taxon>Parasphingopyxis</taxon>
    </lineage>
</organism>